<dbReference type="Pfam" id="PF08546">
    <property type="entry name" value="ApbA_C"/>
    <property type="match status" value="1"/>
</dbReference>
<name>A0A4Y7QKF3_9AGAM</name>
<dbReference type="InterPro" id="IPR013332">
    <property type="entry name" value="KPR_N"/>
</dbReference>
<gene>
    <name evidence="6" type="ORF">BD410DRAFT_739628</name>
</gene>
<dbReference type="OrthoDB" id="73846at2759"/>
<proteinExistence type="inferred from homology"/>
<dbReference type="InterPro" id="IPR008927">
    <property type="entry name" value="6-PGluconate_DH-like_C_sf"/>
</dbReference>
<evidence type="ECO:0000313" key="6">
    <source>
        <dbReference type="EMBL" id="TDL28133.1"/>
    </source>
</evidence>
<dbReference type="InterPro" id="IPR036291">
    <property type="entry name" value="NAD(P)-bd_dom_sf"/>
</dbReference>
<organism evidence="6 7">
    <name type="scientific">Rickenella mellea</name>
    <dbReference type="NCBI Taxonomy" id="50990"/>
    <lineage>
        <taxon>Eukaryota</taxon>
        <taxon>Fungi</taxon>
        <taxon>Dikarya</taxon>
        <taxon>Basidiomycota</taxon>
        <taxon>Agaricomycotina</taxon>
        <taxon>Agaricomycetes</taxon>
        <taxon>Hymenochaetales</taxon>
        <taxon>Rickenellaceae</taxon>
        <taxon>Rickenella</taxon>
    </lineage>
</organism>
<protein>
    <recommendedName>
        <fullName evidence="8">2-dehydropantoate 2-reductase</fullName>
    </recommendedName>
</protein>
<evidence type="ECO:0000256" key="2">
    <source>
        <dbReference type="ARBA" id="ARBA00022857"/>
    </source>
</evidence>
<reference evidence="6 7" key="1">
    <citation type="submission" date="2018-06" db="EMBL/GenBank/DDBJ databases">
        <title>A transcriptomic atlas of mushroom development highlights an independent origin of complex multicellularity.</title>
        <authorList>
            <consortium name="DOE Joint Genome Institute"/>
            <person name="Krizsan K."/>
            <person name="Almasi E."/>
            <person name="Merenyi Z."/>
            <person name="Sahu N."/>
            <person name="Viragh M."/>
            <person name="Koszo T."/>
            <person name="Mondo S."/>
            <person name="Kiss B."/>
            <person name="Balint B."/>
            <person name="Kues U."/>
            <person name="Barry K."/>
            <person name="Hegedus J.C."/>
            <person name="Henrissat B."/>
            <person name="Johnson J."/>
            <person name="Lipzen A."/>
            <person name="Ohm R."/>
            <person name="Nagy I."/>
            <person name="Pangilinan J."/>
            <person name="Yan J."/>
            <person name="Xiong Y."/>
            <person name="Grigoriev I.V."/>
            <person name="Hibbett D.S."/>
            <person name="Nagy L.G."/>
        </authorList>
    </citation>
    <scope>NUCLEOTIDE SEQUENCE [LARGE SCALE GENOMIC DNA]</scope>
    <source>
        <strain evidence="6 7">SZMC22713</strain>
    </source>
</reference>
<feature type="domain" description="Ketopantoate reductase C-terminal" evidence="5">
    <location>
        <begin position="267"/>
        <end position="408"/>
    </location>
</feature>
<evidence type="ECO:0008006" key="8">
    <source>
        <dbReference type="Google" id="ProtNLM"/>
    </source>
</evidence>
<dbReference type="Gene3D" id="1.10.1040.10">
    <property type="entry name" value="N-(1-d-carboxylethyl)-l-norvaline Dehydrogenase, domain 2"/>
    <property type="match status" value="1"/>
</dbReference>
<evidence type="ECO:0000259" key="5">
    <source>
        <dbReference type="Pfam" id="PF08546"/>
    </source>
</evidence>
<accession>A0A4Y7QKF3</accession>
<evidence type="ECO:0000259" key="4">
    <source>
        <dbReference type="Pfam" id="PF02558"/>
    </source>
</evidence>
<keyword evidence="3" id="KW-0560">Oxidoreductase</keyword>
<dbReference type="STRING" id="50990.A0A4Y7QKF3"/>
<dbReference type="Gene3D" id="3.40.50.720">
    <property type="entry name" value="NAD(P)-binding Rossmann-like Domain"/>
    <property type="match status" value="1"/>
</dbReference>
<comment type="similarity">
    <text evidence="1">Belongs to the ketopantoate reductase family.</text>
</comment>
<dbReference type="PANTHER" id="PTHR43765:SF2">
    <property type="entry name" value="2-DEHYDROPANTOATE 2-REDUCTASE"/>
    <property type="match status" value="1"/>
</dbReference>
<dbReference type="Pfam" id="PF02558">
    <property type="entry name" value="ApbA"/>
    <property type="match status" value="1"/>
</dbReference>
<dbReference type="InterPro" id="IPR013328">
    <property type="entry name" value="6PGD_dom2"/>
</dbReference>
<evidence type="ECO:0000313" key="7">
    <source>
        <dbReference type="Proteomes" id="UP000294933"/>
    </source>
</evidence>
<dbReference type="EMBL" id="ML170158">
    <property type="protein sequence ID" value="TDL28133.1"/>
    <property type="molecule type" value="Genomic_DNA"/>
</dbReference>
<dbReference type="PANTHER" id="PTHR43765">
    <property type="entry name" value="2-DEHYDROPANTOATE 2-REDUCTASE-RELATED"/>
    <property type="match status" value="1"/>
</dbReference>
<dbReference type="Proteomes" id="UP000294933">
    <property type="component" value="Unassembled WGS sequence"/>
</dbReference>
<dbReference type="GO" id="GO:0008677">
    <property type="term" value="F:2-dehydropantoate 2-reductase activity"/>
    <property type="evidence" value="ECO:0007669"/>
    <property type="project" value="TreeGrafter"/>
</dbReference>
<keyword evidence="2" id="KW-0521">NADP</keyword>
<evidence type="ECO:0000256" key="1">
    <source>
        <dbReference type="ARBA" id="ARBA00007870"/>
    </source>
</evidence>
<dbReference type="InterPro" id="IPR050838">
    <property type="entry name" value="Ketopantoate_reductase"/>
</dbReference>
<dbReference type="GO" id="GO:0005739">
    <property type="term" value="C:mitochondrion"/>
    <property type="evidence" value="ECO:0007669"/>
    <property type="project" value="TreeGrafter"/>
</dbReference>
<dbReference type="InterPro" id="IPR013752">
    <property type="entry name" value="KPA_reductase"/>
</dbReference>
<dbReference type="SUPFAM" id="SSF51735">
    <property type="entry name" value="NAD(P)-binding Rossmann-fold domains"/>
    <property type="match status" value="1"/>
</dbReference>
<keyword evidence="7" id="KW-1185">Reference proteome</keyword>
<dbReference type="AlphaFoldDB" id="A0A4Y7QKF3"/>
<dbReference type="VEuPathDB" id="FungiDB:BD410DRAFT_739628"/>
<dbReference type="GO" id="GO:0050661">
    <property type="term" value="F:NADP binding"/>
    <property type="evidence" value="ECO:0007669"/>
    <property type="project" value="TreeGrafter"/>
</dbReference>
<feature type="domain" description="Ketopantoate reductase N-terminal" evidence="4">
    <location>
        <begin position="3"/>
        <end position="200"/>
    </location>
</feature>
<evidence type="ECO:0000256" key="3">
    <source>
        <dbReference type="ARBA" id="ARBA00023002"/>
    </source>
</evidence>
<sequence length="418" mass="46888">MRFHVVGVGPIGSLVAFHMRRTLSPKHDVSLLLRTLALAKQNREPGWPIRIEYDGVISSASGFQIETMEQYEDQVYRMVFNESGKLRLPSSRRPSPTQDQVEMERKSVQHEDIKSLFVACKAYSTSNVLRRLQPRLNRNSTIVLLQNGGLGVYEEIIDRVFRNPEERPSFVLVSNNHGAWLKSPYHIVHAGVGTLHFGIVPDGRRDFERALQDDSAPAHARVLNLDDITNGEDDPLYERYQSLRNTVAVLKGLSDLQPTWHPISTLQLHMRRKLVVNSVVNPLTAIMGCRNGDLFANINAIRLADRICGEASQIFAAEAKAQARATAENGLMPGGVYIPPALRKKPLMEEWQRVARLTATNISSMLSDVRKGKKDTEIDYFNGYLMRLAGRYGVFAPVNASLVDLVKLRTSIPLDSPV</sequence>
<dbReference type="SUPFAM" id="SSF48179">
    <property type="entry name" value="6-phosphogluconate dehydrogenase C-terminal domain-like"/>
    <property type="match status" value="1"/>
</dbReference>